<gene>
    <name evidence="8" type="ORF">C7451_107187</name>
</gene>
<evidence type="ECO:0000256" key="2">
    <source>
        <dbReference type="ARBA" id="ARBA00006679"/>
    </source>
</evidence>
<evidence type="ECO:0000256" key="3">
    <source>
        <dbReference type="ARBA" id="ARBA00022475"/>
    </source>
</evidence>
<dbReference type="PANTHER" id="PTHR33452">
    <property type="entry name" value="OXIDOREDUCTASE CATD-RELATED"/>
    <property type="match status" value="1"/>
</dbReference>
<feature type="transmembrane region" description="Helical" evidence="7">
    <location>
        <begin position="120"/>
        <end position="138"/>
    </location>
</feature>
<keyword evidence="6 7" id="KW-0472">Membrane</keyword>
<comment type="caution">
    <text evidence="8">The sequence shown here is derived from an EMBL/GenBank/DDBJ whole genome shotgun (WGS) entry which is preliminary data.</text>
</comment>
<dbReference type="EMBL" id="QJJM01000007">
    <property type="protein sequence ID" value="PXW75216.1"/>
    <property type="molecule type" value="Genomic_DNA"/>
</dbReference>
<comment type="subcellular location">
    <subcellularLocation>
        <location evidence="1">Cell membrane</location>
        <topology evidence="1">Multi-pass membrane protein</topology>
    </subcellularLocation>
</comment>
<evidence type="ECO:0000256" key="4">
    <source>
        <dbReference type="ARBA" id="ARBA00022692"/>
    </source>
</evidence>
<evidence type="ECO:0000256" key="1">
    <source>
        <dbReference type="ARBA" id="ARBA00004651"/>
    </source>
</evidence>
<evidence type="ECO:0000256" key="7">
    <source>
        <dbReference type="SAM" id="Phobius"/>
    </source>
</evidence>
<dbReference type="RefSeq" id="WP_110298946.1">
    <property type="nucleotide sequence ID" value="NZ_QJJM01000007.1"/>
</dbReference>
<evidence type="ECO:0000313" key="8">
    <source>
        <dbReference type="EMBL" id="PXW75216.1"/>
    </source>
</evidence>
<keyword evidence="3" id="KW-1003">Cell membrane</keyword>
<dbReference type="PANTHER" id="PTHR33452:SF1">
    <property type="entry name" value="INNER MEMBRANE PROTEIN YPHA-RELATED"/>
    <property type="match status" value="1"/>
</dbReference>
<proteinExistence type="inferred from homology"/>
<dbReference type="Proteomes" id="UP000248014">
    <property type="component" value="Unassembled WGS sequence"/>
</dbReference>
<evidence type="ECO:0000313" key="9">
    <source>
        <dbReference type="Proteomes" id="UP000248014"/>
    </source>
</evidence>
<keyword evidence="5 7" id="KW-1133">Transmembrane helix</keyword>
<keyword evidence="4 7" id="KW-0812">Transmembrane</keyword>
<dbReference type="InterPro" id="IPR032808">
    <property type="entry name" value="DoxX"/>
</dbReference>
<sequence>MMKTLIQRGLALLDSPVFNGLALLVVRLALAAQFWRSARTKVEEGSFLTINPITYDLFRDEYHMPAPEITGTIATYAEHALPILVMLGLATRFGAAGLFVMTTVIQLFVYPEAFWNPHVMWFGLSIILVARGGGLFALDRLVERRFLPALPPRPSGFAH</sequence>
<dbReference type="Pfam" id="PF07681">
    <property type="entry name" value="DoxX"/>
    <property type="match status" value="1"/>
</dbReference>
<feature type="transmembrane region" description="Helical" evidence="7">
    <location>
        <begin position="83"/>
        <end position="108"/>
    </location>
</feature>
<dbReference type="AlphaFoldDB" id="A0A2V3V0C5"/>
<dbReference type="InterPro" id="IPR051907">
    <property type="entry name" value="DoxX-like_oxidoreductase"/>
</dbReference>
<dbReference type="OrthoDB" id="121744at2"/>
<accession>A0A2V3V0C5</accession>
<dbReference type="GO" id="GO:0005886">
    <property type="term" value="C:plasma membrane"/>
    <property type="evidence" value="ECO:0007669"/>
    <property type="project" value="UniProtKB-SubCell"/>
</dbReference>
<evidence type="ECO:0000256" key="6">
    <source>
        <dbReference type="ARBA" id="ARBA00023136"/>
    </source>
</evidence>
<evidence type="ECO:0000256" key="5">
    <source>
        <dbReference type="ARBA" id="ARBA00022989"/>
    </source>
</evidence>
<comment type="similarity">
    <text evidence="2">Belongs to the DoxX family.</text>
</comment>
<protein>
    <submittedName>
        <fullName evidence="8">Putative oxidoreductase</fullName>
    </submittedName>
</protein>
<keyword evidence="9" id="KW-1185">Reference proteome</keyword>
<organism evidence="8 9">
    <name type="scientific">Blastomonas natatoria</name>
    <dbReference type="NCBI Taxonomy" id="34015"/>
    <lineage>
        <taxon>Bacteria</taxon>
        <taxon>Pseudomonadati</taxon>
        <taxon>Pseudomonadota</taxon>
        <taxon>Alphaproteobacteria</taxon>
        <taxon>Sphingomonadales</taxon>
        <taxon>Sphingomonadaceae</taxon>
        <taxon>Blastomonas</taxon>
    </lineage>
</organism>
<reference evidence="8 9" key="1">
    <citation type="submission" date="2018-05" db="EMBL/GenBank/DDBJ databases">
        <title>Genomic Encyclopedia of Type Strains, Phase IV (KMG-IV): sequencing the most valuable type-strain genomes for metagenomic binning, comparative biology and taxonomic classification.</title>
        <authorList>
            <person name="Goeker M."/>
        </authorList>
    </citation>
    <scope>NUCLEOTIDE SEQUENCE [LARGE SCALE GENOMIC DNA]</scope>
    <source>
        <strain evidence="8 9">DSM 3183</strain>
    </source>
</reference>
<feature type="transmembrane region" description="Helical" evidence="7">
    <location>
        <begin position="17"/>
        <end position="35"/>
    </location>
</feature>
<name>A0A2V3V0C5_9SPHN</name>